<evidence type="ECO:0000313" key="1">
    <source>
        <dbReference type="EMBL" id="SFI52108.1"/>
    </source>
</evidence>
<dbReference type="AlphaFoldDB" id="A0A1I3IW33"/>
<dbReference type="RefSeq" id="WP_090626490.1">
    <property type="nucleotide sequence ID" value="NZ_FOQO01000004.1"/>
</dbReference>
<dbReference type="STRING" id="1477437.SAMN05444682_104234"/>
<dbReference type="Proteomes" id="UP000198670">
    <property type="component" value="Unassembled WGS sequence"/>
</dbReference>
<dbReference type="InterPro" id="IPR023393">
    <property type="entry name" value="START-like_dom_sf"/>
</dbReference>
<dbReference type="SUPFAM" id="SSF55961">
    <property type="entry name" value="Bet v1-like"/>
    <property type="match status" value="1"/>
</dbReference>
<name>A0A1I3IW33_9SPHI</name>
<keyword evidence="2" id="KW-1185">Reference proteome</keyword>
<dbReference type="OrthoDB" id="9801773at2"/>
<organism evidence="1 2">
    <name type="scientific">Parapedobacter indicus</name>
    <dbReference type="NCBI Taxonomy" id="1477437"/>
    <lineage>
        <taxon>Bacteria</taxon>
        <taxon>Pseudomonadati</taxon>
        <taxon>Bacteroidota</taxon>
        <taxon>Sphingobacteriia</taxon>
        <taxon>Sphingobacteriales</taxon>
        <taxon>Sphingobacteriaceae</taxon>
        <taxon>Parapedobacter</taxon>
    </lineage>
</organism>
<gene>
    <name evidence="1" type="ORF">SAMN05444682_104234</name>
</gene>
<evidence type="ECO:0000313" key="2">
    <source>
        <dbReference type="Proteomes" id="UP000198670"/>
    </source>
</evidence>
<protein>
    <submittedName>
        <fullName evidence="1">Ligand-binding SRPBCC domain-containing protein</fullName>
    </submittedName>
</protein>
<dbReference type="EMBL" id="FOQO01000004">
    <property type="protein sequence ID" value="SFI52108.1"/>
    <property type="molecule type" value="Genomic_DNA"/>
</dbReference>
<accession>A0A1I3IW33</accession>
<dbReference type="CDD" id="cd07820">
    <property type="entry name" value="SRPBCC_3"/>
    <property type="match status" value="1"/>
</dbReference>
<reference evidence="1 2" key="1">
    <citation type="submission" date="2016-10" db="EMBL/GenBank/DDBJ databases">
        <authorList>
            <person name="de Groot N.N."/>
        </authorList>
    </citation>
    <scope>NUCLEOTIDE SEQUENCE [LARGE SCALE GENOMIC DNA]</scope>
    <source>
        <strain evidence="1 2">RK1</strain>
    </source>
</reference>
<proteinExistence type="predicted"/>
<dbReference type="Gene3D" id="3.30.530.20">
    <property type="match status" value="1"/>
</dbReference>
<sequence length="152" mass="17264">MPIIELETTIAAPIAVCFDLARNIDFHQVSAGKTRERAVGGVTSGLISLGETVTFEATHFGVRQRLTSIIPAYDRPNYFRDEMVKGAFSFIRHDHRFEEKEGLTVMRDRFEFGSSLGILGRLANWLVLTNYLKRFIKERNMALKREAESNPA</sequence>